<name>A0A381SJU6_9ZZZZ</name>
<sequence length="25" mass="2773">ELSRQTRFVRQLLLSVSGASRAGKL</sequence>
<gene>
    <name evidence="1" type="ORF">METZ01_LOCUS54397</name>
</gene>
<feature type="non-terminal residue" evidence="1">
    <location>
        <position position="1"/>
    </location>
</feature>
<feature type="non-terminal residue" evidence="1">
    <location>
        <position position="25"/>
    </location>
</feature>
<dbReference type="EMBL" id="UINC01002914">
    <property type="protein sequence ID" value="SVA01543.1"/>
    <property type="molecule type" value="Genomic_DNA"/>
</dbReference>
<dbReference type="AlphaFoldDB" id="A0A381SJU6"/>
<proteinExistence type="predicted"/>
<organism evidence="1">
    <name type="scientific">marine metagenome</name>
    <dbReference type="NCBI Taxonomy" id="408172"/>
    <lineage>
        <taxon>unclassified sequences</taxon>
        <taxon>metagenomes</taxon>
        <taxon>ecological metagenomes</taxon>
    </lineage>
</organism>
<evidence type="ECO:0000313" key="1">
    <source>
        <dbReference type="EMBL" id="SVA01543.1"/>
    </source>
</evidence>
<accession>A0A381SJU6</accession>
<protein>
    <submittedName>
        <fullName evidence="1">Uncharacterized protein</fullName>
    </submittedName>
</protein>
<reference evidence="1" key="1">
    <citation type="submission" date="2018-05" db="EMBL/GenBank/DDBJ databases">
        <authorList>
            <person name="Lanie J.A."/>
            <person name="Ng W.-L."/>
            <person name="Kazmierczak K.M."/>
            <person name="Andrzejewski T.M."/>
            <person name="Davidsen T.M."/>
            <person name="Wayne K.J."/>
            <person name="Tettelin H."/>
            <person name="Glass J.I."/>
            <person name="Rusch D."/>
            <person name="Podicherti R."/>
            <person name="Tsui H.-C.T."/>
            <person name="Winkler M.E."/>
        </authorList>
    </citation>
    <scope>NUCLEOTIDE SEQUENCE</scope>
</reference>